<sequence length="482" mass="51272">MTQLWIAGQHVAGTGTSVTVINPATEEVVAAVGSAVLEQVDSAVRAARDAADGWRRTPAAERADLLHGIATWLREHSDALARQMSIEGGKPLIENSDEVGWSAACFDYYAELGRHERGRVLPPVEDGQLALVLKEPLGVVAAIVPWNYPLLLLAWKLAPALAAGNTVVAKPSPYTPLSTLMLAGAFAELSPGVVNLVTGGAEVGEALVVHPGTDLVAFTGSTAAGLRIGELCARQVKRTHLELGGKDAFIVCEDADLSVAAPGAAWAAYLNAGQVCTSAERFYVMDSVYDEFVERMVAEAAAVRLGDPLAAGTDMGPMIAEVQRAKVEGQLASARDGGARILVGGDRGGFERGWFLSPSVVVDATDDLPLMREETFGPVAPIVRVSSLDEAIARANALPYGLGANVYTNRTDYAYRCLDELKAGTVWINDPLTDNDAGPFGGMKASGNSRELGPEGLEAFRETKHVHWDTRAERKPWWYPYA</sequence>
<dbReference type="RefSeq" id="WP_218105127.1">
    <property type="nucleotide sequence ID" value="NZ_FMHV01000002.1"/>
</dbReference>
<dbReference type="FunFam" id="3.40.605.10:FF:000007">
    <property type="entry name" value="NAD/NADP-dependent betaine aldehyde dehydrogenase"/>
    <property type="match status" value="1"/>
</dbReference>
<name>A0A1C6RS01_9ACTN</name>
<dbReference type="Pfam" id="PF00171">
    <property type="entry name" value="Aldedh"/>
    <property type="match status" value="1"/>
</dbReference>
<reference evidence="7" key="1">
    <citation type="submission" date="2016-06" db="EMBL/GenBank/DDBJ databases">
        <authorList>
            <person name="Varghese N."/>
            <person name="Submissions Spin"/>
        </authorList>
    </citation>
    <scope>NUCLEOTIDE SEQUENCE [LARGE SCALE GENOMIC DNA]</scope>
    <source>
        <strain evidence="7">DSM 45431</strain>
    </source>
</reference>
<evidence type="ECO:0000313" key="7">
    <source>
        <dbReference type="Proteomes" id="UP000199413"/>
    </source>
</evidence>
<dbReference type="Gene3D" id="3.40.605.10">
    <property type="entry name" value="Aldehyde Dehydrogenase, Chain A, domain 1"/>
    <property type="match status" value="1"/>
</dbReference>
<dbReference type="Gene3D" id="3.40.309.10">
    <property type="entry name" value="Aldehyde Dehydrogenase, Chain A, domain 2"/>
    <property type="match status" value="1"/>
</dbReference>
<keyword evidence="2 4" id="KW-0560">Oxidoreductase</keyword>
<dbReference type="InterPro" id="IPR016161">
    <property type="entry name" value="Ald_DH/histidinol_DH"/>
</dbReference>
<dbReference type="EMBL" id="FMHV01000002">
    <property type="protein sequence ID" value="SCL19937.1"/>
    <property type="molecule type" value="Genomic_DNA"/>
</dbReference>
<dbReference type="InterPro" id="IPR016162">
    <property type="entry name" value="Ald_DH_N"/>
</dbReference>
<evidence type="ECO:0000259" key="5">
    <source>
        <dbReference type="Pfam" id="PF00171"/>
    </source>
</evidence>
<feature type="domain" description="Aldehyde dehydrogenase" evidence="5">
    <location>
        <begin position="13"/>
        <end position="466"/>
    </location>
</feature>
<evidence type="ECO:0000256" key="2">
    <source>
        <dbReference type="ARBA" id="ARBA00023002"/>
    </source>
</evidence>
<evidence type="ECO:0000256" key="3">
    <source>
        <dbReference type="PROSITE-ProRule" id="PRU10007"/>
    </source>
</evidence>
<dbReference type="PANTHER" id="PTHR11699">
    <property type="entry name" value="ALDEHYDE DEHYDROGENASE-RELATED"/>
    <property type="match status" value="1"/>
</dbReference>
<keyword evidence="7" id="KW-1185">Reference proteome</keyword>
<organism evidence="6 7">
    <name type="scientific">Micromonospora rhizosphaerae</name>
    <dbReference type="NCBI Taxonomy" id="568872"/>
    <lineage>
        <taxon>Bacteria</taxon>
        <taxon>Bacillati</taxon>
        <taxon>Actinomycetota</taxon>
        <taxon>Actinomycetes</taxon>
        <taxon>Micromonosporales</taxon>
        <taxon>Micromonosporaceae</taxon>
        <taxon>Micromonospora</taxon>
    </lineage>
</organism>
<dbReference type="Proteomes" id="UP000199413">
    <property type="component" value="Unassembled WGS sequence"/>
</dbReference>
<comment type="similarity">
    <text evidence="1 4">Belongs to the aldehyde dehydrogenase family.</text>
</comment>
<evidence type="ECO:0000313" key="6">
    <source>
        <dbReference type="EMBL" id="SCL19937.1"/>
    </source>
</evidence>
<dbReference type="InterPro" id="IPR016163">
    <property type="entry name" value="Ald_DH_C"/>
</dbReference>
<dbReference type="STRING" id="568872.GA0070624_1877"/>
<evidence type="ECO:0000256" key="4">
    <source>
        <dbReference type="RuleBase" id="RU003345"/>
    </source>
</evidence>
<dbReference type="FunFam" id="3.40.309.10:FF:000009">
    <property type="entry name" value="Aldehyde dehydrogenase A"/>
    <property type="match status" value="1"/>
</dbReference>
<evidence type="ECO:0000256" key="1">
    <source>
        <dbReference type="ARBA" id="ARBA00009986"/>
    </source>
</evidence>
<dbReference type="InterPro" id="IPR015590">
    <property type="entry name" value="Aldehyde_DH_dom"/>
</dbReference>
<gene>
    <name evidence="6" type="ORF">GA0070624_1877</name>
</gene>
<dbReference type="CDD" id="cd07078">
    <property type="entry name" value="ALDH"/>
    <property type="match status" value="1"/>
</dbReference>
<dbReference type="GO" id="GO:0016620">
    <property type="term" value="F:oxidoreductase activity, acting on the aldehyde or oxo group of donors, NAD or NADP as acceptor"/>
    <property type="evidence" value="ECO:0007669"/>
    <property type="project" value="InterPro"/>
</dbReference>
<dbReference type="AlphaFoldDB" id="A0A1C6RS01"/>
<accession>A0A1C6RS01</accession>
<dbReference type="PROSITE" id="PS00687">
    <property type="entry name" value="ALDEHYDE_DEHYDR_GLU"/>
    <property type="match status" value="1"/>
</dbReference>
<proteinExistence type="inferred from homology"/>
<feature type="active site" evidence="3">
    <location>
        <position position="242"/>
    </location>
</feature>
<dbReference type="InterPro" id="IPR029510">
    <property type="entry name" value="Ald_DH_CS_GLU"/>
</dbReference>
<dbReference type="SUPFAM" id="SSF53720">
    <property type="entry name" value="ALDH-like"/>
    <property type="match status" value="1"/>
</dbReference>
<protein>
    <submittedName>
        <fullName evidence="6">Betaine-aldehyde dehydrogenase</fullName>
    </submittedName>
</protein>